<dbReference type="AlphaFoldDB" id="A0A7V8V3B7"/>
<organism evidence="5 6">
    <name type="scientific">Bremerella alba</name>
    <dbReference type="NCBI Taxonomy" id="980252"/>
    <lineage>
        <taxon>Bacteria</taxon>
        <taxon>Pseudomonadati</taxon>
        <taxon>Planctomycetota</taxon>
        <taxon>Planctomycetia</taxon>
        <taxon>Pirellulales</taxon>
        <taxon>Pirellulaceae</taxon>
        <taxon>Bremerella</taxon>
    </lineage>
</organism>
<dbReference type="Gene3D" id="1.10.10.10">
    <property type="entry name" value="Winged helix-like DNA-binding domain superfamily/Winged helix DNA-binding domain"/>
    <property type="match status" value="1"/>
</dbReference>
<dbReference type="PANTHER" id="PTHR43537:SF45">
    <property type="entry name" value="GNTR FAMILY REGULATORY PROTEIN"/>
    <property type="match status" value="1"/>
</dbReference>
<sequence>MTLHPPNKHPVTKAQRIFLDLRSKILSGDLTPERHLTLRPIAETYGTGINAASEAVKALAAEGLVRLEGKAGARILARDLSRIRGDFILRLAIECETVRRVAEVADDMQLAALKRIAGHVDALFAEGDSLRECRDLDVQFHDTLASFSGVSQLREALAPLLDRLVCLDQTTNRNEEIPGQKHMEVFEAIETRDPNHAVEAMRMHLEHSMHLSLAELQFG</sequence>
<evidence type="ECO:0000256" key="1">
    <source>
        <dbReference type="ARBA" id="ARBA00023015"/>
    </source>
</evidence>
<dbReference type="EMBL" id="JABRWO010000003">
    <property type="protein sequence ID" value="MBA2114121.1"/>
    <property type="molecule type" value="Genomic_DNA"/>
</dbReference>
<proteinExistence type="predicted"/>
<dbReference type="InterPro" id="IPR008920">
    <property type="entry name" value="TF_FadR/GntR_C"/>
</dbReference>
<dbReference type="InterPro" id="IPR036388">
    <property type="entry name" value="WH-like_DNA-bd_sf"/>
</dbReference>
<dbReference type="SMART" id="SM00895">
    <property type="entry name" value="FCD"/>
    <property type="match status" value="1"/>
</dbReference>
<comment type="caution">
    <text evidence="5">The sequence shown here is derived from an EMBL/GenBank/DDBJ whole genome shotgun (WGS) entry which is preliminary data.</text>
</comment>
<dbReference type="Pfam" id="PF07729">
    <property type="entry name" value="FCD"/>
    <property type="match status" value="1"/>
</dbReference>
<dbReference type="Gene3D" id="1.20.120.530">
    <property type="entry name" value="GntR ligand-binding domain-like"/>
    <property type="match status" value="1"/>
</dbReference>
<dbReference type="PANTHER" id="PTHR43537">
    <property type="entry name" value="TRANSCRIPTIONAL REGULATOR, GNTR FAMILY"/>
    <property type="match status" value="1"/>
</dbReference>
<dbReference type="SUPFAM" id="SSF46785">
    <property type="entry name" value="Winged helix' DNA-binding domain"/>
    <property type="match status" value="1"/>
</dbReference>
<evidence type="ECO:0000313" key="6">
    <source>
        <dbReference type="Proteomes" id="UP000551616"/>
    </source>
</evidence>
<keyword evidence="1" id="KW-0805">Transcription regulation</keyword>
<dbReference type="Pfam" id="PF00392">
    <property type="entry name" value="GntR"/>
    <property type="match status" value="1"/>
</dbReference>
<feature type="domain" description="HTH gntR-type" evidence="4">
    <location>
        <begin position="11"/>
        <end position="78"/>
    </location>
</feature>
<dbReference type="InterPro" id="IPR036390">
    <property type="entry name" value="WH_DNA-bd_sf"/>
</dbReference>
<keyword evidence="3" id="KW-0804">Transcription</keyword>
<protein>
    <submittedName>
        <fullName evidence="5">HTH-type transcriptional repressor RspR</fullName>
    </submittedName>
</protein>
<dbReference type="SUPFAM" id="SSF48008">
    <property type="entry name" value="GntR ligand-binding domain-like"/>
    <property type="match status" value="1"/>
</dbReference>
<gene>
    <name evidence="5" type="primary">rspR</name>
    <name evidence="5" type="ORF">HOV93_12770</name>
</gene>
<evidence type="ECO:0000256" key="2">
    <source>
        <dbReference type="ARBA" id="ARBA00023125"/>
    </source>
</evidence>
<name>A0A7V8V3B7_9BACT</name>
<dbReference type="InterPro" id="IPR011711">
    <property type="entry name" value="GntR_C"/>
</dbReference>
<reference evidence="5 6" key="1">
    <citation type="submission" date="2020-05" db="EMBL/GenBank/DDBJ databases">
        <title>Bremerella alba sp. nov., a novel planctomycete isolated from the surface of the macroalga Fucus spiralis.</title>
        <authorList>
            <person name="Godinho O."/>
            <person name="Botelho R."/>
            <person name="Albuquerque L."/>
            <person name="Wiegand S."/>
            <person name="Da Costa M.S."/>
            <person name="Lobo-Da-Cunha A."/>
            <person name="Jogler C."/>
            <person name="Lage O.M."/>
        </authorList>
    </citation>
    <scope>NUCLEOTIDE SEQUENCE [LARGE SCALE GENOMIC DNA]</scope>
    <source>
        <strain evidence="5 6">FF15</strain>
    </source>
</reference>
<dbReference type="InterPro" id="IPR000524">
    <property type="entry name" value="Tscrpt_reg_HTH_GntR"/>
</dbReference>
<dbReference type="RefSeq" id="WP_207395606.1">
    <property type="nucleotide sequence ID" value="NZ_JABRWO010000003.1"/>
</dbReference>
<dbReference type="GO" id="GO:0003677">
    <property type="term" value="F:DNA binding"/>
    <property type="evidence" value="ECO:0007669"/>
    <property type="project" value="UniProtKB-KW"/>
</dbReference>
<dbReference type="Proteomes" id="UP000551616">
    <property type="component" value="Unassembled WGS sequence"/>
</dbReference>
<keyword evidence="2" id="KW-0238">DNA-binding</keyword>
<evidence type="ECO:0000256" key="3">
    <source>
        <dbReference type="ARBA" id="ARBA00023163"/>
    </source>
</evidence>
<accession>A0A7V8V3B7</accession>
<keyword evidence="6" id="KW-1185">Reference proteome</keyword>
<evidence type="ECO:0000259" key="4">
    <source>
        <dbReference type="PROSITE" id="PS50949"/>
    </source>
</evidence>
<evidence type="ECO:0000313" key="5">
    <source>
        <dbReference type="EMBL" id="MBA2114121.1"/>
    </source>
</evidence>
<dbReference type="PROSITE" id="PS50949">
    <property type="entry name" value="HTH_GNTR"/>
    <property type="match status" value="1"/>
</dbReference>
<dbReference type="GO" id="GO:0003700">
    <property type="term" value="F:DNA-binding transcription factor activity"/>
    <property type="evidence" value="ECO:0007669"/>
    <property type="project" value="InterPro"/>
</dbReference>